<dbReference type="PANTHER" id="PTHR30085:SF7">
    <property type="entry name" value="AMINO-ACID ABC TRANSPORTER-BINDING PROTEIN YHDW-RELATED"/>
    <property type="match status" value="1"/>
</dbReference>
<keyword evidence="3" id="KW-0732">Signal</keyword>
<evidence type="ECO:0000313" key="5">
    <source>
        <dbReference type="EMBL" id="ACG77874.1"/>
    </source>
</evidence>
<dbReference type="HOGENOM" id="CLU_019602_3_2_5"/>
<dbReference type="SMART" id="SM00062">
    <property type="entry name" value="PBPb"/>
    <property type="match status" value="1"/>
</dbReference>
<evidence type="ECO:0000259" key="4">
    <source>
        <dbReference type="SMART" id="SM00062"/>
    </source>
</evidence>
<protein>
    <submittedName>
        <fullName evidence="5">ABC-type amino acid transport/signal transduction systems, periplasmic component/domain</fullName>
    </submittedName>
</protein>
<dbReference type="eggNOG" id="COG0834">
    <property type="taxonomic scope" value="Bacteria"/>
</dbReference>
<keyword evidence="2" id="KW-0813">Transport</keyword>
<evidence type="ECO:0000256" key="1">
    <source>
        <dbReference type="ARBA" id="ARBA00010333"/>
    </source>
</evidence>
<sequence>MKGRDYVTCGASQGITGLSRPDERGVWRGFDVDVCRAFAAALLGDAQKIRFIPLNAAQRLPALQTGEIDVLSRTTTMTFTRDMAVRFVTVTQFDTDVLIFRKRLGAASPADLNGRTVCLQSGGSSADNTLTRVEAEAKIRFERVYFDSTITARDAYFSARCDVYVTDGFLGASQVATVARDPDDHALLYLDHLLPQGVAIARGDDRWFDVVRWTVNLLIWAEQNGVTQANVDELRRSGPADVRRVLGADPAFGRAIGLEPDWGYQVLKQVGNYGEIWERNLGARTRIKADRRLNRPYKDGGLLFPYPWDV</sequence>
<dbReference type="Pfam" id="PF00497">
    <property type="entry name" value="SBP_bac_3"/>
    <property type="match status" value="1"/>
</dbReference>
<evidence type="ECO:0000256" key="3">
    <source>
        <dbReference type="ARBA" id="ARBA00022729"/>
    </source>
</evidence>
<dbReference type="Proteomes" id="UP000001868">
    <property type="component" value="Chromosome"/>
</dbReference>
<comment type="similarity">
    <text evidence="1">Belongs to the bacterial solute-binding protein 3 family.</text>
</comment>
<dbReference type="STRING" id="450851.PHZ_c1461"/>
<evidence type="ECO:0000256" key="2">
    <source>
        <dbReference type="ARBA" id="ARBA00022448"/>
    </source>
</evidence>
<dbReference type="AlphaFoldDB" id="B4R9W0"/>
<feature type="domain" description="Solute-binding protein family 3/N-terminal" evidence="4">
    <location>
        <begin position="6"/>
        <end position="234"/>
    </location>
</feature>
<dbReference type="EMBL" id="CP000747">
    <property type="protein sequence ID" value="ACG77874.1"/>
    <property type="molecule type" value="Genomic_DNA"/>
</dbReference>
<dbReference type="Gene3D" id="3.40.190.10">
    <property type="entry name" value="Periplasmic binding protein-like II"/>
    <property type="match status" value="2"/>
</dbReference>
<dbReference type="PANTHER" id="PTHR30085">
    <property type="entry name" value="AMINO ACID ABC TRANSPORTER PERMEASE"/>
    <property type="match status" value="1"/>
</dbReference>
<keyword evidence="6" id="KW-1185">Reference proteome</keyword>
<proteinExistence type="inferred from homology"/>
<dbReference type="KEGG" id="pzu:PHZ_c1461"/>
<reference evidence="5 6" key="1">
    <citation type="journal article" date="2008" name="BMC Genomics">
        <title>Complete genome of Phenylobacterium zucineum - a novel facultative intracellular bacterium isolated from human erythroleukemia cell line K562.</title>
        <authorList>
            <person name="Luo Y."/>
            <person name="Xu X."/>
            <person name="Ding Z."/>
            <person name="Liu Z."/>
            <person name="Zhang B."/>
            <person name="Yan Z."/>
            <person name="Sun J."/>
            <person name="Hu S."/>
            <person name="Hu X."/>
        </authorList>
    </citation>
    <scope>NUCLEOTIDE SEQUENCE [LARGE SCALE GENOMIC DNA]</scope>
    <source>
        <strain evidence="5 6">HLK1</strain>
    </source>
</reference>
<evidence type="ECO:0000313" key="6">
    <source>
        <dbReference type="Proteomes" id="UP000001868"/>
    </source>
</evidence>
<organism evidence="5 6">
    <name type="scientific">Phenylobacterium zucineum (strain HLK1)</name>
    <dbReference type="NCBI Taxonomy" id="450851"/>
    <lineage>
        <taxon>Bacteria</taxon>
        <taxon>Pseudomonadati</taxon>
        <taxon>Pseudomonadota</taxon>
        <taxon>Alphaproteobacteria</taxon>
        <taxon>Caulobacterales</taxon>
        <taxon>Caulobacteraceae</taxon>
        <taxon>Phenylobacterium</taxon>
    </lineage>
</organism>
<name>B4R9W0_PHEZH</name>
<gene>
    <name evidence="5" type="ordered locus">PHZ_c1461</name>
</gene>
<dbReference type="InterPro" id="IPR001638">
    <property type="entry name" value="Solute-binding_3/MltF_N"/>
</dbReference>
<accession>B4R9W0</accession>
<dbReference type="SUPFAM" id="SSF53850">
    <property type="entry name" value="Periplasmic binding protein-like II"/>
    <property type="match status" value="1"/>
</dbReference>
<dbReference type="GO" id="GO:0006865">
    <property type="term" value="P:amino acid transport"/>
    <property type="evidence" value="ECO:0007669"/>
    <property type="project" value="TreeGrafter"/>
</dbReference>
<dbReference type="InterPro" id="IPR051455">
    <property type="entry name" value="Bact_solute-bind_prot3"/>
</dbReference>